<protein>
    <recommendedName>
        <fullName evidence="3 6">Flagellar basal body rod protein FlgB</fullName>
    </recommendedName>
</protein>
<name>A0A916UX93_9BURK</name>
<dbReference type="GO" id="GO:0030694">
    <property type="term" value="C:bacterial-type flagellum basal body, rod"/>
    <property type="evidence" value="ECO:0007669"/>
    <property type="project" value="InterPro"/>
</dbReference>
<gene>
    <name evidence="8" type="primary">flgB</name>
    <name evidence="8" type="ORF">GCM10011396_44520</name>
</gene>
<dbReference type="Proteomes" id="UP000637423">
    <property type="component" value="Unassembled WGS sequence"/>
</dbReference>
<dbReference type="PANTHER" id="PTHR30435:SF12">
    <property type="entry name" value="FLAGELLAR BASAL BODY ROD PROTEIN FLGB"/>
    <property type="match status" value="1"/>
</dbReference>
<comment type="caution">
    <text evidence="8">The sequence shown here is derived from an EMBL/GenBank/DDBJ whole genome shotgun (WGS) entry which is preliminary data.</text>
</comment>
<dbReference type="InterPro" id="IPR001444">
    <property type="entry name" value="Flag_bb_rod_N"/>
</dbReference>
<dbReference type="EMBL" id="BMED01000005">
    <property type="protein sequence ID" value="GGC92335.1"/>
    <property type="molecule type" value="Genomic_DNA"/>
</dbReference>
<keyword evidence="9" id="KW-1185">Reference proteome</keyword>
<reference evidence="8" key="1">
    <citation type="journal article" date="2014" name="Int. J. Syst. Evol. Microbiol.">
        <title>Complete genome sequence of Corynebacterium casei LMG S-19264T (=DSM 44701T), isolated from a smear-ripened cheese.</title>
        <authorList>
            <consortium name="US DOE Joint Genome Institute (JGI-PGF)"/>
            <person name="Walter F."/>
            <person name="Albersmeier A."/>
            <person name="Kalinowski J."/>
            <person name="Ruckert C."/>
        </authorList>
    </citation>
    <scope>NUCLEOTIDE SEQUENCE</scope>
    <source>
        <strain evidence="8">CGMCC 1.10998</strain>
    </source>
</reference>
<dbReference type="AlphaFoldDB" id="A0A916UX93"/>
<dbReference type="NCBIfam" id="TIGR01396">
    <property type="entry name" value="FlgB"/>
    <property type="match status" value="1"/>
</dbReference>
<dbReference type="PIRSF" id="PIRSF002889">
    <property type="entry name" value="Rod_FlgB"/>
    <property type="match status" value="1"/>
</dbReference>
<keyword evidence="8" id="KW-0966">Cell projection</keyword>
<keyword evidence="8" id="KW-0969">Cilium</keyword>
<dbReference type="PROSITE" id="PS00588">
    <property type="entry name" value="FLAGELLA_BB_ROD"/>
    <property type="match status" value="1"/>
</dbReference>
<evidence type="ECO:0000256" key="4">
    <source>
        <dbReference type="ARBA" id="ARBA00023143"/>
    </source>
</evidence>
<dbReference type="InterPro" id="IPR019776">
    <property type="entry name" value="Flagellar_basal_body_rod_CS"/>
</dbReference>
<comment type="function">
    <text evidence="5 6">Structural component of flagellum, the bacterial motility apparatus. Part of the rod structure of flagellar basal body.</text>
</comment>
<dbReference type="GO" id="GO:0071973">
    <property type="term" value="P:bacterial-type flagellum-dependent cell motility"/>
    <property type="evidence" value="ECO:0007669"/>
    <property type="project" value="InterPro"/>
</dbReference>
<dbReference type="InterPro" id="IPR006300">
    <property type="entry name" value="FlgB"/>
</dbReference>
<evidence type="ECO:0000313" key="9">
    <source>
        <dbReference type="Proteomes" id="UP000637423"/>
    </source>
</evidence>
<dbReference type="RefSeq" id="WP_188568321.1">
    <property type="nucleotide sequence ID" value="NZ_BMED01000005.1"/>
</dbReference>
<keyword evidence="4 6" id="KW-0975">Bacterial flagellum</keyword>
<evidence type="ECO:0000256" key="5">
    <source>
        <dbReference type="ARBA" id="ARBA00024934"/>
    </source>
</evidence>
<organism evidence="8 9">
    <name type="scientific">Undibacterium terreum</name>
    <dbReference type="NCBI Taxonomy" id="1224302"/>
    <lineage>
        <taxon>Bacteria</taxon>
        <taxon>Pseudomonadati</taxon>
        <taxon>Pseudomonadota</taxon>
        <taxon>Betaproteobacteria</taxon>
        <taxon>Burkholderiales</taxon>
        <taxon>Oxalobacteraceae</taxon>
        <taxon>Undibacterium</taxon>
    </lineage>
</organism>
<dbReference type="Pfam" id="PF00460">
    <property type="entry name" value="Flg_bb_rod"/>
    <property type="match status" value="1"/>
</dbReference>
<accession>A0A916UX93</accession>
<comment type="subcellular location">
    <subcellularLocation>
        <location evidence="1 6">Bacterial flagellum basal body</location>
    </subcellularLocation>
</comment>
<evidence type="ECO:0000313" key="8">
    <source>
        <dbReference type="EMBL" id="GGC92335.1"/>
    </source>
</evidence>
<comment type="subunit">
    <text evidence="6">The basal body constitutes a major portion of the flagellar organelle and consists of a number of rings mounted on a central rod.</text>
</comment>
<proteinExistence type="inferred from homology"/>
<sequence length="138" mass="14749">MVSKLDDFFRFQTTALSIRGERQQLIASNIANADTPNYKAKDIDFTSALNNALGRSNASNGSQVPEALTKTSPQHLDIKGSAAAGLPLYRGTVQGAVDGNTVDMDVEQNQFTDNALRYEAGLTMINGQIKGMLAAIQG</sequence>
<feature type="domain" description="Flagellar basal body rod protein N-terminal" evidence="7">
    <location>
        <begin position="10"/>
        <end position="39"/>
    </location>
</feature>
<reference evidence="8" key="2">
    <citation type="submission" date="2020-09" db="EMBL/GenBank/DDBJ databases">
        <authorList>
            <person name="Sun Q."/>
            <person name="Zhou Y."/>
        </authorList>
    </citation>
    <scope>NUCLEOTIDE SEQUENCE</scope>
    <source>
        <strain evidence="8">CGMCC 1.10998</strain>
    </source>
</reference>
<comment type="similarity">
    <text evidence="2 6">Belongs to the flagella basal body rod proteins family.</text>
</comment>
<evidence type="ECO:0000256" key="3">
    <source>
        <dbReference type="ARBA" id="ARBA00014376"/>
    </source>
</evidence>
<evidence type="ECO:0000256" key="2">
    <source>
        <dbReference type="ARBA" id="ARBA00009677"/>
    </source>
</evidence>
<evidence type="ECO:0000256" key="6">
    <source>
        <dbReference type="PIRNR" id="PIRNR002889"/>
    </source>
</evidence>
<keyword evidence="8" id="KW-0282">Flagellum</keyword>
<dbReference type="PANTHER" id="PTHR30435">
    <property type="entry name" value="FLAGELLAR PROTEIN"/>
    <property type="match status" value="1"/>
</dbReference>
<evidence type="ECO:0000259" key="7">
    <source>
        <dbReference type="Pfam" id="PF00460"/>
    </source>
</evidence>
<evidence type="ECO:0000256" key="1">
    <source>
        <dbReference type="ARBA" id="ARBA00004117"/>
    </source>
</evidence>